<organism evidence="1 2">
    <name type="scientific">Silvanigrella aquatica</name>
    <dbReference type="NCBI Taxonomy" id="1915309"/>
    <lineage>
        <taxon>Bacteria</taxon>
        <taxon>Pseudomonadati</taxon>
        <taxon>Bdellovibrionota</taxon>
        <taxon>Oligoflexia</taxon>
        <taxon>Silvanigrellales</taxon>
        <taxon>Silvanigrellaceae</taxon>
        <taxon>Silvanigrella</taxon>
    </lineage>
</organism>
<dbReference type="Gene3D" id="3.40.470.10">
    <property type="entry name" value="Uracil-DNA glycosylase-like domain"/>
    <property type="match status" value="1"/>
</dbReference>
<evidence type="ECO:0000313" key="2">
    <source>
        <dbReference type="Proteomes" id="UP000184731"/>
    </source>
</evidence>
<sequence length="228" mass="25680">MNDLQIIQKMVKEKLISNIVEGVGRFPIPSASQVAELPSNRFYPFVQNCQECSCYASERRAVVASSFEHKPFFVLSDFPNKEDSESTEVFSKNSPCSAIALNLLNKLEIQENCHFSYAIKYFPEKGLPSPCQAGCSSKNLLEEIAVVNPQIILCFGYRALHSLLALKGSLSQDILVENTSSFSFQYSLDKTTQLYFLSSFKDLNEFPHWRRQVWQTLSPLAKSASSVP</sequence>
<reference evidence="1 2" key="1">
    <citation type="submission" date="2016-10" db="EMBL/GenBank/DDBJ databases">
        <title>Silvanigrella aquatica sp. nov., isolated from a freshwater lake located in the Black Forest, Germany, description of Silvanigrellaceae fam. nov., Silvanigrellales ord. nov., reclassification of the order Bdellovibrionales in the class Oligoflexia, reclassification of the families Bacteriovoracaceae and Halobacteriovoraceae in the new order Bacteriovoracales ord. nov., and reclassification of the family Pseudobacteriovoracaceae in the order Oligoflexiales.</title>
        <authorList>
            <person name="Hahn M.W."/>
            <person name="Schmidt J."/>
            <person name="Koll U."/>
            <person name="Rohde M."/>
            <person name="Verbag S."/>
            <person name="Pitt A."/>
            <person name="Nakai R."/>
            <person name="Naganuma T."/>
            <person name="Lang E."/>
        </authorList>
    </citation>
    <scope>NUCLEOTIDE SEQUENCE [LARGE SCALE GENOMIC DNA]</scope>
    <source>
        <strain evidence="1 2">MWH-Nonnen-W8red</strain>
    </source>
</reference>
<name>A0A1L4CZR6_9BACT</name>
<evidence type="ECO:0000313" key="1">
    <source>
        <dbReference type="EMBL" id="APJ03436.1"/>
    </source>
</evidence>
<gene>
    <name evidence="1" type="ORF">AXG55_05760</name>
</gene>
<protein>
    <recommendedName>
        <fullName evidence="3">Uracil-DNA glycosylase-like domain-containing protein</fullName>
    </recommendedName>
</protein>
<dbReference type="KEGG" id="saqi:AXG55_05760"/>
<dbReference type="SUPFAM" id="SSF52141">
    <property type="entry name" value="Uracil-DNA glycosylase-like"/>
    <property type="match status" value="1"/>
</dbReference>
<dbReference type="RefSeq" id="WP_148697168.1">
    <property type="nucleotide sequence ID" value="NZ_CP017834.1"/>
</dbReference>
<dbReference type="STRING" id="1915309.AXG55_05760"/>
<dbReference type="InterPro" id="IPR036895">
    <property type="entry name" value="Uracil-DNA_glycosylase-like_sf"/>
</dbReference>
<accession>A0A1L4CZR6</accession>
<dbReference type="OrthoDB" id="5295074at2"/>
<dbReference type="AlphaFoldDB" id="A0A1L4CZR6"/>
<dbReference type="EMBL" id="CP017834">
    <property type="protein sequence ID" value="APJ03436.1"/>
    <property type="molecule type" value="Genomic_DNA"/>
</dbReference>
<keyword evidence="2" id="KW-1185">Reference proteome</keyword>
<proteinExistence type="predicted"/>
<evidence type="ECO:0008006" key="3">
    <source>
        <dbReference type="Google" id="ProtNLM"/>
    </source>
</evidence>
<dbReference type="Proteomes" id="UP000184731">
    <property type="component" value="Chromosome"/>
</dbReference>